<evidence type="ECO:0000313" key="1">
    <source>
        <dbReference type="EMBL" id="MBB5134793.1"/>
    </source>
</evidence>
<dbReference type="AlphaFoldDB" id="A0A840PA42"/>
<sequence>MRATWPEWIIRSGPMWWACLRAPLTPRERAAGLRPLIGRVSGAELAMELNAEDRAARRLAYASR</sequence>
<comment type="caution">
    <text evidence="1">The sequence shown here is derived from an EMBL/GenBank/DDBJ whole genome shotgun (WGS) entry which is preliminary data.</text>
</comment>
<organism evidence="1 2">
    <name type="scientific">Thermocatellispora tengchongensis</name>
    <dbReference type="NCBI Taxonomy" id="1073253"/>
    <lineage>
        <taxon>Bacteria</taxon>
        <taxon>Bacillati</taxon>
        <taxon>Actinomycetota</taxon>
        <taxon>Actinomycetes</taxon>
        <taxon>Streptosporangiales</taxon>
        <taxon>Streptosporangiaceae</taxon>
        <taxon>Thermocatellispora</taxon>
    </lineage>
</organism>
<evidence type="ECO:0000313" key="2">
    <source>
        <dbReference type="Proteomes" id="UP000578449"/>
    </source>
</evidence>
<proteinExistence type="predicted"/>
<reference evidence="1 2" key="1">
    <citation type="submission" date="2020-08" db="EMBL/GenBank/DDBJ databases">
        <title>Genomic Encyclopedia of Type Strains, Phase IV (KMG-IV): sequencing the most valuable type-strain genomes for metagenomic binning, comparative biology and taxonomic classification.</title>
        <authorList>
            <person name="Goeker M."/>
        </authorList>
    </citation>
    <scope>NUCLEOTIDE SEQUENCE [LARGE SCALE GENOMIC DNA]</scope>
    <source>
        <strain evidence="1 2">DSM 45615</strain>
    </source>
</reference>
<dbReference type="RefSeq" id="WP_185051683.1">
    <property type="nucleotide sequence ID" value="NZ_BAABIX010000004.1"/>
</dbReference>
<keyword evidence="2" id="KW-1185">Reference proteome</keyword>
<name>A0A840PA42_9ACTN</name>
<dbReference type="EMBL" id="JACHGN010000009">
    <property type="protein sequence ID" value="MBB5134793.1"/>
    <property type="molecule type" value="Genomic_DNA"/>
</dbReference>
<accession>A0A840PA42</accession>
<protein>
    <submittedName>
        <fullName evidence="1">Uncharacterized protein</fullName>
    </submittedName>
</protein>
<dbReference type="Proteomes" id="UP000578449">
    <property type="component" value="Unassembled WGS sequence"/>
</dbReference>
<gene>
    <name evidence="1" type="ORF">HNP84_004527</name>
</gene>